<dbReference type="SUPFAM" id="SSF52047">
    <property type="entry name" value="RNI-like"/>
    <property type="match status" value="1"/>
</dbReference>
<keyword evidence="3" id="KW-1185">Reference proteome</keyword>
<accession>A0A517ZW96</accession>
<dbReference type="SMART" id="SM00271">
    <property type="entry name" value="DnaJ"/>
    <property type="match status" value="1"/>
</dbReference>
<dbReference type="EMBL" id="CP036276">
    <property type="protein sequence ID" value="QDU46728.1"/>
    <property type="molecule type" value="Genomic_DNA"/>
</dbReference>
<evidence type="ECO:0000259" key="1">
    <source>
        <dbReference type="PROSITE" id="PS50076"/>
    </source>
</evidence>
<dbReference type="InterPro" id="IPR036869">
    <property type="entry name" value="J_dom_sf"/>
</dbReference>
<evidence type="ECO:0000313" key="3">
    <source>
        <dbReference type="Proteomes" id="UP000319383"/>
    </source>
</evidence>
<dbReference type="Gene3D" id="1.10.287.110">
    <property type="entry name" value="DnaJ domain"/>
    <property type="match status" value="1"/>
</dbReference>
<dbReference type="AlphaFoldDB" id="A0A517ZW96"/>
<dbReference type="KEGG" id="sdyn:Mal52_52500"/>
<reference evidence="2 3" key="1">
    <citation type="submission" date="2019-02" db="EMBL/GenBank/DDBJ databases">
        <title>Deep-cultivation of Planctomycetes and their phenomic and genomic characterization uncovers novel biology.</title>
        <authorList>
            <person name="Wiegand S."/>
            <person name="Jogler M."/>
            <person name="Boedeker C."/>
            <person name="Pinto D."/>
            <person name="Vollmers J."/>
            <person name="Rivas-Marin E."/>
            <person name="Kohn T."/>
            <person name="Peeters S.H."/>
            <person name="Heuer A."/>
            <person name="Rast P."/>
            <person name="Oberbeckmann S."/>
            <person name="Bunk B."/>
            <person name="Jeske O."/>
            <person name="Meyerdierks A."/>
            <person name="Storesund J.E."/>
            <person name="Kallscheuer N."/>
            <person name="Luecker S."/>
            <person name="Lage O.M."/>
            <person name="Pohl T."/>
            <person name="Merkel B.J."/>
            <person name="Hornburger P."/>
            <person name="Mueller R.-W."/>
            <person name="Bruemmer F."/>
            <person name="Labrenz M."/>
            <person name="Spormann A.M."/>
            <person name="Op den Camp H."/>
            <person name="Overmann J."/>
            <person name="Amann R."/>
            <person name="Jetten M.S.M."/>
            <person name="Mascher T."/>
            <person name="Medema M.H."/>
            <person name="Devos D.P."/>
            <person name="Kaster A.-K."/>
            <person name="Ovreas L."/>
            <person name="Rohde M."/>
            <person name="Galperin M.Y."/>
            <person name="Jogler C."/>
        </authorList>
    </citation>
    <scope>NUCLEOTIDE SEQUENCE [LARGE SCALE GENOMIC DNA]</scope>
    <source>
        <strain evidence="2 3">Mal52</strain>
    </source>
</reference>
<dbReference type="Proteomes" id="UP000319383">
    <property type="component" value="Chromosome"/>
</dbReference>
<dbReference type="Gene3D" id="3.80.10.10">
    <property type="entry name" value="Ribonuclease Inhibitor"/>
    <property type="match status" value="1"/>
</dbReference>
<dbReference type="CDD" id="cd06257">
    <property type="entry name" value="DnaJ"/>
    <property type="match status" value="1"/>
</dbReference>
<organism evidence="2 3">
    <name type="scientific">Symmachiella dynata</name>
    <dbReference type="NCBI Taxonomy" id="2527995"/>
    <lineage>
        <taxon>Bacteria</taxon>
        <taxon>Pseudomonadati</taxon>
        <taxon>Planctomycetota</taxon>
        <taxon>Planctomycetia</taxon>
        <taxon>Planctomycetales</taxon>
        <taxon>Planctomycetaceae</taxon>
        <taxon>Symmachiella</taxon>
    </lineage>
</organism>
<gene>
    <name evidence="2" type="ORF">Mal52_52500</name>
</gene>
<dbReference type="PROSITE" id="PS50076">
    <property type="entry name" value="DNAJ_2"/>
    <property type="match status" value="1"/>
</dbReference>
<feature type="domain" description="J" evidence="1">
    <location>
        <begin position="28"/>
        <end position="81"/>
    </location>
</feature>
<sequence length="251" mass="28455">MWRSQRPKCGDHGNTMTGFKVEPFQRPEFMVRLGLRPPYSPSDIKQAYRQKAKTAHPDAGGSAAEYTALHDAYEQALDFAKFHAGRSRWIGEEMELYIARLAIVTAVESRGGYVTMQRIEGLRPWVGEDFGQIKDKLIAIQWRGKEVNDESLASLIENQQVLSDLQHLDLAHSSVTSDGLLQLHGMTGLTALDLHDTPIDNRGLEAIKQFDRLEWLHIGGTKINWRGRMKLKLARPQLHVATGTSKHKHRR</sequence>
<dbReference type="SUPFAM" id="SSF46565">
    <property type="entry name" value="Chaperone J-domain"/>
    <property type="match status" value="1"/>
</dbReference>
<dbReference type="InterPro" id="IPR032675">
    <property type="entry name" value="LRR_dom_sf"/>
</dbReference>
<dbReference type="InterPro" id="IPR001623">
    <property type="entry name" value="DnaJ_domain"/>
</dbReference>
<evidence type="ECO:0000313" key="2">
    <source>
        <dbReference type="EMBL" id="QDU46728.1"/>
    </source>
</evidence>
<proteinExistence type="predicted"/>
<protein>
    <submittedName>
        <fullName evidence="2">DnaJ domain protein</fullName>
    </submittedName>
</protein>
<name>A0A517ZW96_9PLAN</name>